<gene>
    <name evidence="2" type="ORF">VSS16_28660</name>
</gene>
<comment type="caution">
    <text evidence="2">The sequence shown here is derived from an EMBL/GenBank/DDBJ whole genome shotgun (WGS) entry which is preliminary data.</text>
</comment>
<organism evidence="2 3">
    <name type="scientific">Streptomyces broussonetiae</name>
    <dbReference type="NCBI Taxonomy" id="2686304"/>
    <lineage>
        <taxon>Bacteria</taxon>
        <taxon>Bacillati</taxon>
        <taxon>Actinomycetota</taxon>
        <taxon>Actinomycetes</taxon>
        <taxon>Kitasatosporales</taxon>
        <taxon>Streptomycetaceae</taxon>
        <taxon>Streptomyces</taxon>
    </lineage>
</organism>
<dbReference type="Proteomes" id="UP001585080">
    <property type="component" value="Unassembled WGS sequence"/>
</dbReference>
<evidence type="ECO:0000313" key="2">
    <source>
        <dbReference type="EMBL" id="MFB8776662.1"/>
    </source>
</evidence>
<evidence type="ECO:0000256" key="1">
    <source>
        <dbReference type="SAM" id="MobiDB-lite"/>
    </source>
</evidence>
<feature type="compositionally biased region" description="Low complexity" evidence="1">
    <location>
        <begin position="22"/>
        <end position="31"/>
    </location>
</feature>
<dbReference type="RefSeq" id="WP_376735186.1">
    <property type="nucleotide sequence ID" value="NZ_JAYMRP010000033.1"/>
</dbReference>
<evidence type="ECO:0000313" key="3">
    <source>
        <dbReference type="Proteomes" id="UP001585080"/>
    </source>
</evidence>
<feature type="region of interest" description="Disordered" evidence="1">
    <location>
        <begin position="1"/>
        <end position="34"/>
    </location>
</feature>
<reference evidence="2 3" key="1">
    <citation type="submission" date="2024-01" db="EMBL/GenBank/DDBJ databases">
        <title>Genome mining of biosynthetic gene clusters to explore secondary metabolites of Streptomyces sp.</title>
        <authorList>
            <person name="Baig A."/>
            <person name="Ajitkumar Shintre N."/>
            <person name="Kumar H."/>
            <person name="Anbarasu A."/>
            <person name="Ramaiah S."/>
        </authorList>
    </citation>
    <scope>NUCLEOTIDE SEQUENCE [LARGE SCALE GENOMIC DNA]</scope>
    <source>
        <strain evidence="2 3">A57</strain>
    </source>
</reference>
<dbReference type="EMBL" id="JAYMRP010000033">
    <property type="protein sequence ID" value="MFB8776662.1"/>
    <property type="molecule type" value="Genomic_DNA"/>
</dbReference>
<protein>
    <submittedName>
        <fullName evidence="2">Uncharacterized protein</fullName>
    </submittedName>
</protein>
<keyword evidence="3" id="KW-1185">Reference proteome</keyword>
<accession>A0ABV5EIJ3</accession>
<proteinExistence type="predicted"/>
<sequence>MNRGRSRAHLTSGGPTGEQRRAAAGRTGYTRSQQAARAPLLKVMAQLAAAVDRRDWRAARTARSAAWAEADKLADYLTREELSKLGEYRRRILAGEARDRRPGPLTGA</sequence>
<name>A0ABV5EIJ3_9ACTN</name>